<evidence type="ECO:0000313" key="5">
    <source>
        <dbReference type="EMBL" id="HBH1543530.1"/>
    </source>
</evidence>
<dbReference type="OMA" id="FLSCCVP"/>
<dbReference type="Proteomes" id="UP000411588">
    <property type="component" value="Unassembled WGS sequence"/>
</dbReference>
<feature type="transmembrane region" description="Helical" evidence="1">
    <location>
        <begin position="127"/>
        <end position="150"/>
    </location>
</feature>
<dbReference type="PATRIC" id="fig|1496.1371.peg.2613"/>
<dbReference type="EMBL" id="DAEPXK010000040">
    <property type="protein sequence ID" value="HBH1543530.1"/>
    <property type="molecule type" value="Genomic_DNA"/>
</dbReference>
<evidence type="ECO:0000313" key="13">
    <source>
        <dbReference type="Proteomes" id="UP000372533"/>
    </source>
</evidence>
<dbReference type="EMBL" id="CAAJVP010000019">
    <property type="protein sequence ID" value="VHY17907.1"/>
    <property type="molecule type" value="Genomic_DNA"/>
</dbReference>
<keyword evidence="1" id="KW-0472">Membrane</keyword>
<evidence type="ECO:0000256" key="1">
    <source>
        <dbReference type="SAM" id="Phobius"/>
    </source>
</evidence>
<evidence type="ECO:0000313" key="10">
    <source>
        <dbReference type="EMBL" id="VHY17907.1"/>
    </source>
</evidence>
<keyword evidence="1" id="KW-0812">Transmembrane</keyword>
<dbReference type="EMBL" id="LK932353">
    <property type="protein sequence ID" value="CDS83763.1"/>
    <property type="molecule type" value="Genomic_DNA"/>
</dbReference>
<organism evidence="2">
    <name type="scientific">Clostridioides difficile</name>
    <name type="common">Peptoclostridium difficile</name>
    <dbReference type="NCBI Taxonomy" id="1496"/>
    <lineage>
        <taxon>Bacteria</taxon>
        <taxon>Bacillati</taxon>
        <taxon>Bacillota</taxon>
        <taxon>Clostridia</taxon>
        <taxon>Peptostreptococcales</taxon>
        <taxon>Peptostreptococcaceae</taxon>
        <taxon>Clostridioides</taxon>
    </lineage>
</organism>
<dbReference type="EMBL" id="FUPS01000012">
    <property type="protein sequence ID" value="SJS87572.1"/>
    <property type="molecule type" value="Genomic_DNA"/>
</dbReference>
<evidence type="ECO:0000313" key="7">
    <source>
        <dbReference type="EMBL" id="SJS87572.1"/>
    </source>
</evidence>
<dbReference type="GeneID" id="66353026"/>
<evidence type="ECO:0000313" key="3">
    <source>
        <dbReference type="EMBL" id="CDS83763.1"/>
    </source>
</evidence>
<keyword evidence="1" id="KW-1133">Transmembrane helix</keyword>
<evidence type="ECO:0000313" key="6">
    <source>
        <dbReference type="EMBL" id="HBH2621537.1"/>
    </source>
</evidence>
<evidence type="ECO:0000313" key="2">
    <source>
        <dbReference type="EMBL" id="CDS83672.1"/>
    </source>
</evidence>
<dbReference type="Proteomes" id="UP000879542">
    <property type="component" value="Unassembled WGS sequence"/>
</dbReference>
<protein>
    <submittedName>
        <fullName evidence="2 8">Membrane protein</fullName>
    </submittedName>
</protein>
<proteinExistence type="predicted"/>
<evidence type="ECO:0000313" key="4">
    <source>
        <dbReference type="EMBL" id="CDT24958.1"/>
    </source>
</evidence>
<reference evidence="2" key="1">
    <citation type="submission" date="2014-07" db="EMBL/GenBank/DDBJ databases">
        <authorList>
            <person name="Monot Marc"/>
        </authorList>
    </citation>
    <scope>NUCLEOTIDE SEQUENCE</scope>
    <source>
        <strain evidence="4">7032989</strain>
        <strain evidence="3">7032994</strain>
    </source>
</reference>
<dbReference type="Proteomes" id="UP000372533">
    <property type="component" value="Unassembled WGS sequence"/>
</dbReference>
<dbReference type="Proteomes" id="UP000189137">
    <property type="component" value="Unassembled WGS sequence"/>
</dbReference>
<accession>A0A031WBH9</accession>
<dbReference type="Proteomes" id="UP000878956">
    <property type="component" value="Unassembled WGS sequence"/>
</dbReference>
<dbReference type="EMBL" id="LK933016">
    <property type="protein sequence ID" value="CDT24958.1"/>
    <property type="molecule type" value="Genomic_DNA"/>
</dbReference>
<feature type="transmembrane region" description="Helical" evidence="1">
    <location>
        <begin position="63"/>
        <end position="84"/>
    </location>
</feature>
<dbReference type="EMBL" id="CAADAN010000014">
    <property type="protein sequence ID" value="VFD34668.1"/>
    <property type="molecule type" value="Genomic_DNA"/>
</dbReference>
<evidence type="ECO:0000313" key="11">
    <source>
        <dbReference type="Proteomes" id="UP000189137"/>
    </source>
</evidence>
<reference evidence="5" key="4">
    <citation type="submission" date="2021-06" db="EMBL/GenBank/DDBJ databases">
        <authorList>
            <consortium name="NCBI Pathogen Detection Project"/>
        </authorList>
    </citation>
    <scope>NUCLEOTIDE SEQUENCE</scope>
    <source>
        <strain evidence="6">Clostridioides</strain>
        <strain evidence="5">HN1000</strain>
    </source>
</reference>
<dbReference type="EMBL" id="LK932471">
    <property type="protein sequence ID" value="CDS83672.1"/>
    <property type="molecule type" value="Genomic_DNA"/>
</dbReference>
<dbReference type="EMBL" id="CAADAT010000021">
    <property type="protein sequence ID" value="VFD55554.1"/>
    <property type="molecule type" value="Genomic_DNA"/>
</dbReference>
<sequence>MFANLNLKKSSYQLLVMSVIGVIILIGQRISVGTSIVTALPGMVMLILAAMAAMIIKDLFPKSIFPAFGFATIIGLLLSMPYSPTSEVFLTNTNNINFMAITTPLLAFAGISVGNKIEALKEMSWKIVIISLIVFTTIFFACASIAHIVLSIQGKI</sequence>
<evidence type="ECO:0000313" key="14">
    <source>
        <dbReference type="Proteomes" id="UP000411588"/>
    </source>
</evidence>
<reference evidence="5" key="2">
    <citation type="journal article" date="2018" name="Genome Biol.">
        <title>SKESA: strategic k-mer extension for scrupulous assemblies.</title>
        <authorList>
            <person name="Souvorov A."/>
            <person name="Agarwala R."/>
            <person name="Lipman D.J."/>
        </authorList>
    </citation>
    <scope>NUCLEOTIDE SEQUENCE</scope>
    <source>
        <strain evidence="6">Clostridioides</strain>
        <strain evidence="5">HN1000</strain>
    </source>
</reference>
<name>A0A031WBH9_CLODI</name>
<reference evidence="10 13" key="3">
    <citation type="submission" date="2019-04" db="EMBL/GenBank/DDBJ databases">
        <authorList>
            <consortium name="Pathogen Informatics"/>
        </authorList>
    </citation>
    <scope>NUCLEOTIDE SEQUENCE [LARGE SCALE GENOMIC DNA]</scope>
    <source>
        <strain evidence="9 12">078GUE027</strain>
        <strain evidence="8">Clo34</strain>
        <strain evidence="14">clo34</strain>
        <strain evidence="10">Tl291</strain>
        <strain evidence="13">tl291</strain>
        <strain evidence="7 11">VRECD0157</strain>
    </source>
</reference>
<dbReference type="RefSeq" id="WP_003417884.1">
    <property type="nucleotide sequence ID" value="NZ_AP025558.1"/>
</dbReference>
<dbReference type="KEGG" id="pdf:CD630DERM_05290"/>
<feature type="transmembrane region" description="Helical" evidence="1">
    <location>
        <begin position="96"/>
        <end position="115"/>
    </location>
</feature>
<evidence type="ECO:0000313" key="12">
    <source>
        <dbReference type="Proteomes" id="UP000346772"/>
    </source>
</evidence>
<feature type="transmembrane region" description="Helical" evidence="1">
    <location>
        <begin position="12"/>
        <end position="30"/>
    </location>
</feature>
<dbReference type="AlphaFoldDB" id="A0A031WBH9"/>
<dbReference type="Proteomes" id="UP000346772">
    <property type="component" value="Unassembled WGS sequence"/>
</dbReference>
<gene>
    <name evidence="4" type="ORF">BN1095_350021</name>
    <name evidence="2" type="ORF">BN1096_210016</name>
    <name evidence="3" type="ORF">BN1097_190016</name>
    <name evidence="5" type="ORF">KRM00_003059</name>
    <name evidence="6" type="ORF">KRQ00_003325</name>
    <name evidence="10" type="ORF">SAMEA1402366_03198</name>
    <name evidence="8" type="ORF">SAMEA1402399_03228</name>
    <name evidence="9" type="ORF">SAMEA1710456_03087</name>
    <name evidence="7" type="ORF">SAMEA3375112_03055</name>
</gene>
<evidence type="ECO:0000313" key="8">
    <source>
        <dbReference type="EMBL" id="VFD34668.1"/>
    </source>
</evidence>
<feature type="transmembrane region" description="Helical" evidence="1">
    <location>
        <begin position="36"/>
        <end position="56"/>
    </location>
</feature>
<dbReference type="EMBL" id="DAEQIJ010000021">
    <property type="protein sequence ID" value="HBH2621537.1"/>
    <property type="molecule type" value="Genomic_DNA"/>
</dbReference>
<evidence type="ECO:0000313" key="9">
    <source>
        <dbReference type="EMBL" id="VFD55554.1"/>
    </source>
</evidence>